<name>A0A9W8P853_9AGAR</name>
<evidence type="ECO:0000313" key="1">
    <source>
        <dbReference type="EMBL" id="KAJ3748879.1"/>
    </source>
</evidence>
<dbReference type="AlphaFoldDB" id="A0A9W8P853"/>
<gene>
    <name evidence="1" type="ORF">DFH05DRAFT_1474603</name>
</gene>
<reference evidence="1 2" key="1">
    <citation type="journal article" date="2023" name="Proc. Natl. Acad. Sci. U.S.A.">
        <title>A global phylogenomic analysis of the shiitake genus Lentinula.</title>
        <authorList>
            <person name="Sierra-Patev S."/>
            <person name="Min B."/>
            <person name="Naranjo-Ortiz M."/>
            <person name="Looney B."/>
            <person name="Konkel Z."/>
            <person name="Slot J.C."/>
            <person name="Sakamoto Y."/>
            <person name="Steenwyk J.L."/>
            <person name="Rokas A."/>
            <person name="Carro J."/>
            <person name="Camarero S."/>
            <person name="Ferreira P."/>
            <person name="Molpeceres G."/>
            <person name="Ruiz-Duenas F.J."/>
            <person name="Serrano A."/>
            <person name="Henrissat B."/>
            <person name="Drula E."/>
            <person name="Hughes K.W."/>
            <person name="Mata J.L."/>
            <person name="Ishikawa N.K."/>
            <person name="Vargas-Isla R."/>
            <person name="Ushijima S."/>
            <person name="Smith C.A."/>
            <person name="Donoghue J."/>
            <person name="Ahrendt S."/>
            <person name="Andreopoulos W."/>
            <person name="He G."/>
            <person name="LaButti K."/>
            <person name="Lipzen A."/>
            <person name="Ng V."/>
            <person name="Riley R."/>
            <person name="Sandor L."/>
            <person name="Barry K."/>
            <person name="Martinez A.T."/>
            <person name="Xiao Y."/>
            <person name="Gibbons J.G."/>
            <person name="Terashima K."/>
            <person name="Grigoriev I.V."/>
            <person name="Hibbett D."/>
        </authorList>
    </citation>
    <scope>NUCLEOTIDE SEQUENCE [LARGE SCALE GENOMIC DNA]</scope>
    <source>
        <strain evidence="1 2">TFB7810</strain>
    </source>
</reference>
<accession>A0A9W8P853</accession>
<evidence type="ECO:0008006" key="3">
    <source>
        <dbReference type="Google" id="ProtNLM"/>
    </source>
</evidence>
<protein>
    <recommendedName>
        <fullName evidence="3">F-box domain-containing protein</fullName>
    </recommendedName>
</protein>
<organism evidence="1 2">
    <name type="scientific">Lentinula detonsa</name>
    <dbReference type="NCBI Taxonomy" id="2804962"/>
    <lineage>
        <taxon>Eukaryota</taxon>
        <taxon>Fungi</taxon>
        <taxon>Dikarya</taxon>
        <taxon>Basidiomycota</taxon>
        <taxon>Agaricomycotina</taxon>
        <taxon>Agaricomycetes</taxon>
        <taxon>Agaricomycetidae</taxon>
        <taxon>Agaricales</taxon>
        <taxon>Marasmiineae</taxon>
        <taxon>Omphalotaceae</taxon>
        <taxon>Lentinula</taxon>
    </lineage>
</organism>
<comment type="caution">
    <text evidence="1">The sequence shown here is derived from an EMBL/GenBank/DDBJ whole genome shotgun (WGS) entry which is preliminary data.</text>
</comment>
<dbReference type="Proteomes" id="UP001142393">
    <property type="component" value="Unassembled WGS sequence"/>
</dbReference>
<evidence type="ECO:0000313" key="2">
    <source>
        <dbReference type="Proteomes" id="UP001142393"/>
    </source>
</evidence>
<keyword evidence="2" id="KW-1185">Reference proteome</keyword>
<dbReference type="EMBL" id="JANVFU010000002">
    <property type="protein sequence ID" value="KAJ3748879.1"/>
    <property type="molecule type" value="Genomic_DNA"/>
</dbReference>
<sequence length="554" mass="62894">MTLSNLPQEIIDRFIDEFFNSIEDLQNLSLVSRSWVHRARSHLFRFITLGPQDLKEIRSYYVEVKASENQLGWPGYHRLSLAEQELLRSSLAQDPQPHKSFLSSIADNLPDVRGLRLECLLRVGGVRRISPEDYFRKWLGFGGDKYAKGCHVMRDLSADEDFSVKQKDRWDAVDLPWGHHAGIHALPFRNLRYIHIQWSVFSWTPPSLSLGGDGFLVCTNSNQWPGYQLAMVLKSNADTLDHVSIDEYPGFRVKQYNSTSNTDDLLNILAQNAPHLRSLSLGGLLSVFHPHLHVTRPSGSSPFLEQEPAIYPSGEEVPHAHPDEGCSGDVHRSVNSQQMSLERFFLRGFDSEATLLIEDVLLNGGVSPIKSIQYLALSAMPEDYNYMFLFSRVFQSLTHLTLDLDESTLHLELKLSFFPHLECIQLMIPSTYRTIPNLYNMVRSLSDNVFHLDGSMPSVHTVRRLHIALGPGVHSGIAEGYMTDSSIDKFLLNLVQHRPSGLSKSVGWTRVEMVTVNLPNTTLEKAFPMTFETGCLTFGETDEWWDQSTNLRRV</sequence>
<proteinExistence type="predicted"/>